<organism evidence="1 2">
    <name type="scientific">Desulfotruncus arcticus DSM 17038</name>
    <dbReference type="NCBI Taxonomy" id="1121424"/>
    <lineage>
        <taxon>Bacteria</taxon>
        <taxon>Bacillati</taxon>
        <taxon>Bacillota</taxon>
        <taxon>Clostridia</taxon>
        <taxon>Eubacteriales</taxon>
        <taxon>Desulfallaceae</taxon>
        <taxon>Desulfotruncus</taxon>
    </lineage>
</organism>
<gene>
    <name evidence="1" type="ORF">SAMN05660649_03010</name>
</gene>
<dbReference type="STRING" id="341036.SAMN05660649_03010"/>
<dbReference type="Proteomes" id="UP000199337">
    <property type="component" value="Unassembled WGS sequence"/>
</dbReference>
<reference evidence="2" key="1">
    <citation type="submission" date="2016-10" db="EMBL/GenBank/DDBJ databases">
        <authorList>
            <person name="Varghese N."/>
            <person name="Submissions S."/>
        </authorList>
    </citation>
    <scope>NUCLEOTIDE SEQUENCE [LARGE SCALE GENOMIC DNA]</scope>
    <source>
        <strain evidence="2">DSM 17038</strain>
    </source>
</reference>
<dbReference type="AlphaFoldDB" id="A0A1I2VMP9"/>
<keyword evidence="2" id="KW-1185">Reference proteome</keyword>
<sequence>MLSGKISIAMEKAKNCFKCKHYYITWDARFPNGCRIYGIKTKYNLSTEVIKATGKECLCFEEKPVKRKPR</sequence>
<evidence type="ECO:0000313" key="2">
    <source>
        <dbReference type="Proteomes" id="UP000199337"/>
    </source>
</evidence>
<dbReference type="EMBL" id="FOOX01000011">
    <property type="protein sequence ID" value="SFG88471.1"/>
    <property type="molecule type" value="Genomic_DNA"/>
</dbReference>
<proteinExistence type="predicted"/>
<evidence type="ECO:0008006" key="3">
    <source>
        <dbReference type="Google" id="ProtNLM"/>
    </source>
</evidence>
<protein>
    <recommendedName>
        <fullName evidence="3">Uracil-DNA glycosylase</fullName>
    </recommendedName>
</protein>
<name>A0A1I2VMP9_9FIRM</name>
<evidence type="ECO:0000313" key="1">
    <source>
        <dbReference type="EMBL" id="SFG88471.1"/>
    </source>
</evidence>
<accession>A0A1I2VMP9</accession>